<evidence type="ECO:0000313" key="2">
    <source>
        <dbReference type="Proteomes" id="UP000256988"/>
    </source>
</evidence>
<organism evidence="1 2">
    <name type="scientific">Ectopseudomonas oleovorans</name>
    <name type="common">Pseudomonas oleovorans</name>
    <dbReference type="NCBI Taxonomy" id="301"/>
    <lineage>
        <taxon>Bacteria</taxon>
        <taxon>Pseudomonadati</taxon>
        <taxon>Pseudomonadota</taxon>
        <taxon>Gammaproteobacteria</taxon>
        <taxon>Pseudomonadales</taxon>
        <taxon>Pseudomonadaceae</taxon>
        <taxon>Ectopseudomonas</taxon>
    </lineage>
</organism>
<accession>A0A3D9EDV8</accession>
<reference evidence="1 2" key="1">
    <citation type="submission" date="2018-07" db="EMBL/GenBank/DDBJ databases">
        <title>Genome sequencing of rice bacterial endophytes.</title>
        <authorList>
            <person name="Venturi V."/>
        </authorList>
    </citation>
    <scope>NUCLEOTIDE SEQUENCE [LARGE SCALE GENOMIC DNA]</scope>
    <source>
        <strain evidence="1 2">AG1002</strain>
    </source>
</reference>
<comment type="caution">
    <text evidence="1">The sequence shown here is derived from an EMBL/GenBank/DDBJ whole genome shotgun (WGS) entry which is preliminary data.</text>
</comment>
<name>A0A3D9EDV8_ECTOL</name>
<protein>
    <submittedName>
        <fullName evidence="1">Uncharacterized protein</fullName>
    </submittedName>
</protein>
<dbReference type="RefSeq" id="WP_115946732.1">
    <property type="nucleotide sequence ID" value="NZ_QRDL01000006.1"/>
</dbReference>
<gene>
    <name evidence="1" type="ORF">DFO60_4100</name>
</gene>
<dbReference type="AlphaFoldDB" id="A0A3D9EDV8"/>
<dbReference type="EMBL" id="QRDL01000006">
    <property type="protein sequence ID" value="RED01258.1"/>
    <property type="molecule type" value="Genomic_DNA"/>
</dbReference>
<evidence type="ECO:0000313" key="1">
    <source>
        <dbReference type="EMBL" id="RED01258.1"/>
    </source>
</evidence>
<proteinExistence type="predicted"/>
<sequence>MRRQLDVTLHRNAGQPLVVSNDGALGKEDFWTPAELRELARALNILATDAERHEGGDLRLVRDLGTGRAAEF</sequence>
<dbReference type="Proteomes" id="UP000256988">
    <property type="component" value="Unassembled WGS sequence"/>
</dbReference>